<evidence type="ECO:0000313" key="8">
    <source>
        <dbReference type="Proteomes" id="UP000009026"/>
    </source>
</evidence>
<evidence type="ECO:0000256" key="2">
    <source>
        <dbReference type="ARBA" id="ARBA00005466"/>
    </source>
</evidence>
<dbReference type="EMBL" id="CP012109">
    <property type="protein sequence ID" value="AKQ66831.1"/>
    <property type="molecule type" value="Genomic_DNA"/>
</dbReference>
<keyword evidence="3" id="KW-0285">Flavoprotein</keyword>
<dbReference type="PANTHER" id="PTHR42973">
    <property type="entry name" value="BINDING OXIDOREDUCTASE, PUTATIVE (AFU_ORTHOLOGUE AFUA_1G17690)-RELATED"/>
    <property type="match status" value="1"/>
</dbReference>
<evidence type="ECO:0000256" key="1">
    <source>
        <dbReference type="ARBA" id="ARBA00001974"/>
    </source>
</evidence>
<keyword evidence="8" id="KW-1185">Reference proteome</keyword>
<keyword evidence="5" id="KW-0560">Oxidoreductase</keyword>
<organism evidence="7 8">
    <name type="scientific">Pseudomyxococcus hansupus</name>
    <dbReference type="NCBI Taxonomy" id="1297742"/>
    <lineage>
        <taxon>Bacteria</taxon>
        <taxon>Pseudomonadati</taxon>
        <taxon>Myxococcota</taxon>
        <taxon>Myxococcia</taxon>
        <taxon>Myxococcales</taxon>
        <taxon>Cystobacterineae</taxon>
        <taxon>Myxococcaceae</taxon>
        <taxon>Pseudomyxococcus</taxon>
    </lineage>
</organism>
<evidence type="ECO:0000313" key="7">
    <source>
        <dbReference type="EMBL" id="AKQ66831.1"/>
    </source>
</evidence>
<keyword evidence="4" id="KW-0274">FAD</keyword>
<dbReference type="KEGG" id="mym:A176_003743"/>
<comment type="similarity">
    <text evidence="2">Belongs to the oxygen-dependent FAD-linked oxidoreductase family.</text>
</comment>
<dbReference type="InterPro" id="IPR036318">
    <property type="entry name" value="FAD-bd_PCMH-like_sf"/>
</dbReference>
<feature type="domain" description="FAD linked oxidase N-terminal" evidence="6">
    <location>
        <begin position="38"/>
        <end position="105"/>
    </location>
</feature>
<evidence type="ECO:0000256" key="3">
    <source>
        <dbReference type="ARBA" id="ARBA00022630"/>
    </source>
</evidence>
<dbReference type="GO" id="GO:0016491">
    <property type="term" value="F:oxidoreductase activity"/>
    <property type="evidence" value="ECO:0007669"/>
    <property type="project" value="UniProtKB-KW"/>
</dbReference>
<dbReference type="SUPFAM" id="SSF56176">
    <property type="entry name" value="FAD-binding/transporter-associated domain-like"/>
    <property type="match status" value="1"/>
</dbReference>
<dbReference type="Gene3D" id="3.30.465.10">
    <property type="match status" value="1"/>
</dbReference>
<dbReference type="GO" id="GO:0050660">
    <property type="term" value="F:flavin adenine dinucleotide binding"/>
    <property type="evidence" value="ECO:0007669"/>
    <property type="project" value="InterPro"/>
</dbReference>
<dbReference type="InterPro" id="IPR006094">
    <property type="entry name" value="Oxid_FAD_bind_N"/>
</dbReference>
<evidence type="ECO:0000256" key="5">
    <source>
        <dbReference type="ARBA" id="ARBA00023002"/>
    </source>
</evidence>
<dbReference type="PANTHER" id="PTHR42973:SF39">
    <property type="entry name" value="FAD-BINDING PCMH-TYPE DOMAIN-CONTAINING PROTEIN"/>
    <property type="match status" value="1"/>
</dbReference>
<accession>A0A0H4WTN1</accession>
<dbReference type="AlphaFoldDB" id="A0A0H4WTN1"/>
<dbReference type="InterPro" id="IPR050416">
    <property type="entry name" value="FAD-linked_Oxidoreductase"/>
</dbReference>
<protein>
    <submittedName>
        <fullName evidence="7">FAD linked oxidase-like</fullName>
    </submittedName>
</protein>
<reference evidence="7 8" key="1">
    <citation type="journal article" date="2016" name="PLoS ONE">
        <title>Complete Genome Sequence and Comparative Genomics of a Novel Myxobacterium Myxococcus hansupus.</title>
        <authorList>
            <person name="Sharma G."/>
            <person name="Narwani T."/>
            <person name="Subramanian S."/>
        </authorList>
    </citation>
    <scope>NUCLEOTIDE SEQUENCE [LARGE SCALE GENOMIC DNA]</scope>
    <source>
        <strain evidence="8">mixupus</strain>
    </source>
</reference>
<evidence type="ECO:0000256" key="4">
    <source>
        <dbReference type="ARBA" id="ARBA00022827"/>
    </source>
</evidence>
<dbReference type="Proteomes" id="UP000009026">
    <property type="component" value="Chromosome"/>
</dbReference>
<dbReference type="Pfam" id="PF01565">
    <property type="entry name" value="FAD_binding_4"/>
    <property type="match status" value="1"/>
</dbReference>
<name>A0A0H4WTN1_9BACT</name>
<dbReference type="STRING" id="1297742.A176_003743"/>
<sequence>MDWAGLGQRLQGAVILSGDERLERAKKQFAAGQPLELPHVLVHCRRTEDVQRTLALLVEHALPFSVRSGGHCFADLSSSAGVVLDLSELNHVECQGEVAVAGPGPTQRWSVAPWRRMGVSSPREGVASSPWGGSGSSVGLVSWDGVMGSPQTRLSGWTSCSRTGASSTRVGMKHRTCTGRCVEREARGSAS</sequence>
<comment type="cofactor">
    <cofactor evidence="1">
        <name>FAD</name>
        <dbReference type="ChEBI" id="CHEBI:57692"/>
    </cofactor>
</comment>
<proteinExistence type="inferred from homology"/>
<gene>
    <name evidence="7" type="ORF">A176_003743</name>
</gene>
<evidence type="ECO:0000259" key="6">
    <source>
        <dbReference type="Pfam" id="PF01565"/>
    </source>
</evidence>
<dbReference type="InterPro" id="IPR016169">
    <property type="entry name" value="FAD-bd_PCMH_sub2"/>
</dbReference>